<organism evidence="5 6">
    <name type="scientific">Vibrio coralliilyticus</name>
    <dbReference type="NCBI Taxonomy" id="190893"/>
    <lineage>
        <taxon>Bacteria</taxon>
        <taxon>Pseudomonadati</taxon>
        <taxon>Pseudomonadota</taxon>
        <taxon>Gammaproteobacteria</taxon>
        <taxon>Vibrionales</taxon>
        <taxon>Vibrionaceae</taxon>
        <taxon>Vibrio</taxon>
    </lineage>
</organism>
<dbReference type="Gene3D" id="3.30.70.270">
    <property type="match status" value="1"/>
</dbReference>
<evidence type="ECO:0000313" key="5">
    <source>
        <dbReference type="EMBL" id="AIW20858.1"/>
    </source>
</evidence>
<protein>
    <recommendedName>
        <fullName evidence="2">Diguanylate cyclase DosC</fullName>
        <ecNumber evidence="1">2.7.7.65</ecNumber>
    </recommendedName>
    <alternativeName>
        <fullName evidence="3">Direct oxygen-sensing cyclase</fullName>
    </alternativeName>
</protein>
<dbReference type="Pfam" id="PF11563">
    <property type="entry name" value="Protoglobin"/>
    <property type="match status" value="1"/>
</dbReference>
<dbReference type="Gene3D" id="1.10.490.10">
    <property type="entry name" value="Globins"/>
    <property type="match status" value="1"/>
</dbReference>
<evidence type="ECO:0000256" key="2">
    <source>
        <dbReference type="ARBA" id="ARBA00015125"/>
    </source>
</evidence>
<sequence>MRITDKSLVEQQKISESELKHRLHLFRLTPSDLDEVRTIKSIISRQLDVIVDEFYQHQTRTPDVENLIGDAGTLKRLMSALRQYIIDLFTKEIDLDYVEHRLRIGLVHKRIGVDPKLYISAVNYLKSRLISTINNNIQDPDYARFLSDIIDRLIDFDVSYVFDTYIKSMMNEIEIEKNKSYQYVNDLESMVQERTKKLEKMTRLDPLTNLYNKRAFEEFTNKLFSEAQKNNLPISIVYIDVDKFKSFNDQHGHEEGDAVLVIVSDCIRSVSRSVDLCFRVGGDEFVVVMPSCAKSDANKNYIPRLLENLASIRTDLSLSIGVAQSGPKNYLSCQDTLARADKDMYINKAKNVQSTSDKRLKCVSGKEQNSA</sequence>
<feature type="domain" description="GGDEF" evidence="4">
    <location>
        <begin position="232"/>
        <end position="358"/>
    </location>
</feature>
<evidence type="ECO:0000256" key="3">
    <source>
        <dbReference type="ARBA" id="ARBA00029839"/>
    </source>
</evidence>
<dbReference type="Pfam" id="PF00990">
    <property type="entry name" value="GGDEF"/>
    <property type="match status" value="1"/>
</dbReference>
<dbReference type="GO" id="GO:0005886">
    <property type="term" value="C:plasma membrane"/>
    <property type="evidence" value="ECO:0007669"/>
    <property type="project" value="TreeGrafter"/>
</dbReference>
<dbReference type="PANTHER" id="PTHR45138:SF24">
    <property type="entry name" value="DIGUANYLATE CYCLASE DGCC-RELATED"/>
    <property type="match status" value="1"/>
</dbReference>
<dbReference type="SUPFAM" id="SSF55073">
    <property type="entry name" value="Nucleotide cyclase"/>
    <property type="match status" value="1"/>
</dbReference>
<dbReference type="SMART" id="SM00267">
    <property type="entry name" value="GGDEF"/>
    <property type="match status" value="1"/>
</dbReference>
<dbReference type="NCBIfam" id="TIGR00254">
    <property type="entry name" value="GGDEF"/>
    <property type="match status" value="1"/>
</dbReference>
<reference evidence="5 6" key="1">
    <citation type="submission" date="2014-10" db="EMBL/GenBank/DDBJ databases">
        <title>The Complete Genome Sequence for the Shellfish Pathogen Vibrio coralliilyticus RE98 Isolated from a Shellfish Hatchery.</title>
        <authorList>
            <person name="Richards G.P."/>
            <person name="Bono J.L."/>
            <person name="Watson M.A."/>
            <person name="Needleman D.S."/>
        </authorList>
    </citation>
    <scope>NUCLEOTIDE SEQUENCE [LARGE SCALE GENOMIC DNA]</scope>
    <source>
        <strain evidence="5 6">RE98</strain>
    </source>
</reference>
<dbReference type="GO" id="GO:1902201">
    <property type="term" value="P:negative regulation of bacterial-type flagellum-dependent cell motility"/>
    <property type="evidence" value="ECO:0007669"/>
    <property type="project" value="TreeGrafter"/>
</dbReference>
<dbReference type="GO" id="GO:0019825">
    <property type="term" value="F:oxygen binding"/>
    <property type="evidence" value="ECO:0007669"/>
    <property type="project" value="InterPro"/>
</dbReference>
<dbReference type="Proteomes" id="UP000030081">
    <property type="component" value="Chromosome 2"/>
</dbReference>
<dbReference type="InterPro" id="IPR043128">
    <property type="entry name" value="Rev_trsase/Diguanyl_cyclase"/>
</dbReference>
<evidence type="ECO:0000259" key="4">
    <source>
        <dbReference type="PROSITE" id="PS50887"/>
    </source>
</evidence>
<dbReference type="RefSeq" id="WP_043009905.1">
    <property type="nucleotide sequence ID" value="NZ_CP009618.1"/>
</dbReference>
<dbReference type="InterPro" id="IPR050469">
    <property type="entry name" value="Diguanylate_Cyclase"/>
</dbReference>
<accession>A0AAN0VZB2</accession>
<dbReference type="InterPro" id="IPR009050">
    <property type="entry name" value="Globin-like_sf"/>
</dbReference>
<dbReference type="AlphaFoldDB" id="A0AAN0VZB2"/>
<dbReference type="SUPFAM" id="SSF46458">
    <property type="entry name" value="Globin-like"/>
    <property type="match status" value="1"/>
</dbReference>
<dbReference type="GO" id="GO:0020037">
    <property type="term" value="F:heme binding"/>
    <property type="evidence" value="ECO:0007669"/>
    <property type="project" value="InterPro"/>
</dbReference>
<evidence type="ECO:0000313" key="6">
    <source>
        <dbReference type="Proteomes" id="UP000030081"/>
    </source>
</evidence>
<dbReference type="KEGG" id="vcy:IX92_17585"/>
<name>A0AAN0VZB2_9VIBR</name>
<keyword evidence="6" id="KW-1185">Reference proteome</keyword>
<dbReference type="InterPro" id="IPR000160">
    <property type="entry name" value="GGDEF_dom"/>
</dbReference>
<dbReference type="CDD" id="cd01949">
    <property type="entry name" value="GGDEF"/>
    <property type="match status" value="1"/>
</dbReference>
<dbReference type="InterPro" id="IPR029787">
    <property type="entry name" value="Nucleotide_cyclase"/>
</dbReference>
<proteinExistence type="predicted"/>
<dbReference type="PANTHER" id="PTHR45138">
    <property type="entry name" value="REGULATORY COMPONENTS OF SENSORY TRANSDUCTION SYSTEM"/>
    <property type="match status" value="1"/>
</dbReference>
<dbReference type="EC" id="2.7.7.65" evidence="1"/>
<dbReference type="PROSITE" id="PS50887">
    <property type="entry name" value="GGDEF"/>
    <property type="match status" value="1"/>
</dbReference>
<dbReference type="GO" id="GO:0052621">
    <property type="term" value="F:diguanylate cyclase activity"/>
    <property type="evidence" value="ECO:0007669"/>
    <property type="project" value="UniProtKB-EC"/>
</dbReference>
<dbReference type="InterPro" id="IPR044398">
    <property type="entry name" value="Globin-sensor_dom"/>
</dbReference>
<dbReference type="EMBL" id="CP009618">
    <property type="protein sequence ID" value="AIW20858.1"/>
    <property type="molecule type" value="Genomic_DNA"/>
</dbReference>
<dbReference type="GO" id="GO:0043709">
    <property type="term" value="P:cell adhesion involved in single-species biofilm formation"/>
    <property type="evidence" value="ECO:0007669"/>
    <property type="project" value="TreeGrafter"/>
</dbReference>
<gene>
    <name evidence="5" type="ORF">IX92_17585</name>
</gene>
<dbReference type="InterPro" id="IPR012292">
    <property type="entry name" value="Globin/Proto"/>
</dbReference>
<evidence type="ECO:0000256" key="1">
    <source>
        <dbReference type="ARBA" id="ARBA00012528"/>
    </source>
</evidence>